<dbReference type="STRING" id="1215343.B488_06190"/>
<dbReference type="KEGG" id="lcc:B488_06190"/>
<evidence type="ECO:0000313" key="1">
    <source>
        <dbReference type="EMBL" id="AGA64611.1"/>
    </source>
</evidence>
<dbReference type="PATRIC" id="fig|1215343.11.peg.631"/>
<proteinExistence type="predicted"/>
<protein>
    <submittedName>
        <fullName evidence="1">Mlr4354 like protein</fullName>
    </submittedName>
</protein>
<dbReference type="eggNOG" id="COG5342">
    <property type="taxonomic scope" value="Bacteria"/>
</dbReference>
<gene>
    <name evidence="1" type="ordered locus">B488_06190</name>
</gene>
<organism evidence="1 2">
    <name type="scientific">Liberibacter crescens (strain BT-1)</name>
    <dbReference type="NCBI Taxonomy" id="1215343"/>
    <lineage>
        <taxon>Bacteria</taxon>
        <taxon>Pseudomonadati</taxon>
        <taxon>Pseudomonadota</taxon>
        <taxon>Alphaproteobacteria</taxon>
        <taxon>Hyphomicrobiales</taxon>
        <taxon>Rhizobiaceae</taxon>
        <taxon>Liberibacter</taxon>
    </lineage>
</organism>
<accession>L0EW64</accession>
<dbReference type="InterPro" id="IPR010642">
    <property type="entry name" value="Invasion_prot_B"/>
</dbReference>
<name>L0EW64_LIBCB</name>
<keyword evidence="2" id="KW-1185">Reference proteome</keyword>
<dbReference type="EMBL" id="CP003789">
    <property type="protein sequence ID" value="AGA64611.1"/>
    <property type="molecule type" value="Genomic_DNA"/>
</dbReference>
<dbReference type="Pfam" id="PF06776">
    <property type="entry name" value="IalB"/>
    <property type="match status" value="1"/>
</dbReference>
<reference evidence="1 2" key="1">
    <citation type="journal article" date="2012" name="Stand. Genomic Sci.">
        <title>Complete genome sequence of Liberibacter crescens BT-1.</title>
        <authorList>
            <person name="Leonard M.T."/>
            <person name="Fagen J.R."/>
            <person name="Davis-Richardson A.G."/>
            <person name="Davis M.J."/>
            <person name="Triplett E.W."/>
        </authorList>
    </citation>
    <scope>NUCLEOTIDE SEQUENCE [LARGE SCALE GENOMIC DNA]</scope>
    <source>
        <strain evidence="1 2">BT-1</strain>
    </source>
</reference>
<dbReference type="InterPro" id="IPR038696">
    <property type="entry name" value="IalB_sf"/>
</dbReference>
<dbReference type="RefSeq" id="WP_015273038.1">
    <property type="nucleotide sequence ID" value="NC_019907.1"/>
</dbReference>
<sequence length="169" mass="18907">MFINIIARILAFFIIIISTKIAYAEAPTFIQQFQAWGSYYYNSKQGKICYIVSVPVEKAPASVDHGKNFFIVSQKPGNKVSYEPQLMAGYNLYSKSKVTVQIDSKKFIMFTRDKGAWLENAAEEPQLINAMKTGKKMNISAKSGRGTTTTYSYSLEGISAALKNIKNCK</sequence>
<dbReference type="AlphaFoldDB" id="L0EW64"/>
<dbReference type="Proteomes" id="UP000010799">
    <property type="component" value="Chromosome"/>
</dbReference>
<dbReference type="Gene3D" id="2.60.40.1880">
    <property type="entry name" value="Invasion associated locus B (IalB) protein"/>
    <property type="match status" value="1"/>
</dbReference>
<dbReference type="HOGENOM" id="CLU_100562_2_0_5"/>
<evidence type="ECO:0000313" key="2">
    <source>
        <dbReference type="Proteomes" id="UP000010799"/>
    </source>
</evidence>